<evidence type="ECO:0000313" key="2">
    <source>
        <dbReference type="EMBL" id="KAI5071876.1"/>
    </source>
</evidence>
<evidence type="ECO:0000256" key="1">
    <source>
        <dbReference type="SAM" id="MobiDB-lite"/>
    </source>
</evidence>
<accession>A0A9D4ZGF7</accession>
<dbReference type="Proteomes" id="UP000886520">
    <property type="component" value="Chromosome 13"/>
</dbReference>
<proteinExistence type="predicted"/>
<name>A0A9D4ZGF7_ADICA</name>
<protein>
    <submittedName>
        <fullName evidence="2">Uncharacterized protein</fullName>
    </submittedName>
</protein>
<feature type="region of interest" description="Disordered" evidence="1">
    <location>
        <begin position="1"/>
        <end position="53"/>
    </location>
</feature>
<dbReference type="EMBL" id="JABFUD020000013">
    <property type="protein sequence ID" value="KAI5071876.1"/>
    <property type="molecule type" value="Genomic_DNA"/>
</dbReference>
<feature type="compositionally biased region" description="Polar residues" evidence="1">
    <location>
        <begin position="30"/>
        <end position="41"/>
    </location>
</feature>
<keyword evidence="3" id="KW-1185">Reference proteome</keyword>
<reference evidence="2" key="1">
    <citation type="submission" date="2021-01" db="EMBL/GenBank/DDBJ databases">
        <title>Adiantum capillus-veneris genome.</title>
        <authorList>
            <person name="Fang Y."/>
            <person name="Liao Q."/>
        </authorList>
    </citation>
    <scope>NUCLEOTIDE SEQUENCE</scope>
    <source>
        <strain evidence="2">H3</strain>
        <tissue evidence="2">Leaf</tissue>
    </source>
</reference>
<organism evidence="2 3">
    <name type="scientific">Adiantum capillus-veneris</name>
    <name type="common">Maidenhair fern</name>
    <dbReference type="NCBI Taxonomy" id="13818"/>
    <lineage>
        <taxon>Eukaryota</taxon>
        <taxon>Viridiplantae</taxon>
        <taxon>Streptophyta</taxon>
        <taxon>Embryophyta</taxon>
        <taxon>Tracheophyta</taxon>
        <taxon>Polypodiopsida</taxon>
        <taxon>Polypodiidae</taxon>
        <taxon>Polypodiales</taxon>
        <taxon>Pteridineae</taxon>
        <taxon>Pteridaceae</taxon>
        <taxon>Vittarioideae</taxon>
        <taxon>Adiantum</taxon>
    </lineage>
</organism>
<feature type="compositionally biased region" description="Polar residues" evidence="1">
    <location>
        <begin position="1"/>
        <end position="13"/>
    </location>
</feature>
<sequence length="92" mass="10355">MQFDDQTSASHQRPQNGGSVQQGGQQPQSTMHITSHYSNHSRLQRPPCPTDDTHAILGPRHAIVYCPASKNFLEILVVDHIRMITILTFSLY</sequence>
<evidence type="ECO:0000313" key="3">
    <source>
        <dbReference type="Proteomes" id="UP000886520"/>
    </source>
</evidence>
<feature type="compositionally biased region" description="Low complexity" evidence="1">
    <location>
        <begin position="14"/>
        <end position="29"/>
    </location>
</feature>
<dbReference type="AlphaFoldDB" id="A0A9D4ZGF7"/>
<gene>
    <name evidence="2" type="ORF">GOP47_0014127</name>
</gene>
<comment type="caution">
    <text evidence="2">The sequence shown here is derived from an EMBL/GenBank/DDBJ whole genome shotgun (WGS) entry which is preliminary data.</text>
</comment>